<keyword evidence="6" id="KW-1185">Reference proteome</keyword>
<dbReference type="RefSeq" id="WP_021331331.1">
    <property type="nucleotide sequence ID" value="NZ_AUZJ01000061.1"/>
</dbReference>
<dbReference type="OrthoDB" id="356259at2"/>
<keyword evidence="1" id="KW-0472">Membrane</keyword>
<feature type="domain" description="PilZ" evidence="2">
    <location>
        <begin position="246"/>
        <end position="350"/>
    </location>
</feature>
<organism evidence="3 5">
    <name type="scientific">Treponema socranskii subsp. socranskii VPI DR56BR1116 = ATCC 35536</name>
    <dbReference type="NCBI Taxonomy" id="1125725"/>
    <lineage>
        <taxon>Bacteria</taxon>
        <taxon>Pseudomonadati</taxon>
        <taxon>Spirochaetota</taxon>
        <taxon>Spirochaetia</taxon>
        <taxon>Spirochaetales</taxon>
        <taxon>Treponemataceae</taxon>
        <taxon>Treponema</taxon>
    </lineage>
</organism>
<dbReference type="InterPro" id="IPR009875">
    <property type="entry name" value="PilZ_domain"/>
</dbReference>
<dbReference type="STRING" id="1125725.HMPREF1325_0718"/>
<dbReference type="Proteomes" id="UP000016412">
    <property type="component" value="Unassembled WGS sequence"/>
</dbReference>
<evidence type="ECO:0000313" key="4">
    <source>
        <dbReference type="EMBL" id="ERK01511.1"/>
    </source>
</evidence>
<protein>
    <submittedName>
        <fullName evidence="3">Type IV pilus assembly protein PilZ</fullName>
    </submittedName>
</protein>
<dbReference type="Proteomes" id="UP000016646">
    <property type="component" value="Unassembled WGS sequence"/>
</dbReference>
<accession>U1GSV8</accession>
<dbReference type="GO" id="GO:0035438">
    <property type="term" value="F:cyclic-di-GMP binding"/>
    <property type="evidence" value="ECO:0007669"/>
    <property type="project" value="InterPro"/>
</dbReference>
<dbReference type="PATRIC" id="fig|1125725.3.peg.2317"/>
<dbReference type="eggNOG" id="ENOG503483E">
    <property type="taxonomic scope" value="Bacteria"/>
</dbReference>
<evidence type="ECO:0000313" key="3">
    <source>
        <dbReference type="EMBL" id="ERF59724.1"/>
    </source>
</evidence>
<reference evidence="5 6" key="1">
    <citation type="submission" date="2013-08" db="EMBL/GenBank/DDBJ databases">
        <authorList>
            <person name="Durkin A.S."/>
            <person name="Haft D.R."/>
            <person name="McCorrison J."/>
            <person name="Torralba M."/>
            <person name="Gillis M."/>
            <person name="Haft D.H."/>
            <person name="Methe B."/>
            <person name="Sutton G."/>
            <person name="Nelson K.E."/>
        </authorList>
    </citation>
    <scope>NUCLEOTIDE SEQUENCE [LARGE SCALE GENOMIC DNA]</scope>
    <source>
        <strain evidence="4 6">ATCC 35536</strain>
        <strain evidence="3 5">VPI DR56BR1116</strain>
    </source>
</reference>
<name>U1GSV8_TRESO</name>
<sequence>MRYNVPSGITPLQARLATKYYAYLLIPAFIILVFFVIYLLYQIRKRIRSSPEWIEAQKKRPTTYGDIEKTAKRLSLSKDEASLLWEICRANKAPNISYLIYNAAEVDKLFNAHYAAMVKNGSSEKKITSLFRLRRKIEIQDAADTWITSTAGIPEETKLSFLLLPGVQIRCTLKKNTAENMTLSIPRTLYNSERKPAPLSKSDFVFMTRSGMTYRFQTRVIRYSIGFDDGTEMILSHTNDLQPQTKRKSKRSAINVPCVFFAANDRQEKTKPHNGILANVSGDGCAIVTNLPIKENQRLRVSIMLSETTYEATGLIVGVHKNPANNTFSLGVLFTDISDKARNRIFAYVYRYGAVPDDERNIPS</sequence>
<evidence type="ECO:0000256" key="1">
    <source>
        <dbReference type="SAM" id="Phobius"/>
    </source>
</evidence>
<gene>
    <name evidence="4" type="ORF">HMPREF0860_1464</name>
    <name evidence="3" type="ORF">HMPREF1325_0718</name>
</gene>
<evidence type="ECO:0000313" key="5">
    <source>
        <dbReference type="Proteomes" id="UP000016412"/>
    </source>
</evidence>
<comment type="caution">
    <text evidence="3">The sequence shown here is derived from an EMBL/GenBank/DDBJ whole genome shotgun (WGS) entry which is preliminary data.</text>
</comment>
<dbReference type="EMBL" id="AUZJ01000061">
    <property type="protein sequence ID" value="ERF59724.1"/>
    <property type="molecule type" value="Genomic_DNA"/>
</dbReference>
<dbReference type="AlphaFoldDB" id="U1GSV8"/>
<dbReference type="Gene3D" id="2.40.10.220">
    <property type="entry name" value="predicted glycosyltransferase like domains"/>
    <property type="match status" value="1"/>
</dbReference>
<dbReference type="SUPFAM" id="SSF141371">
    <property type="entry name" value="PilZ domain-like"/>
    <property type="match status" value="1"/>
</dbReference>
<dbReference type="Pfam" id="PF07238">
    <property type="entry name" value="PilZ"/>
    <property type="match status" value="1"/>
</dbReference>
<keyword evidence="1" id="KW-0812">Transmembrane</keyword>
<proteinExistence type="predicted"/>
<keyword evidence="1" id="KW-1133">Transmembrane helix</keyword>
<evidence type="ECO:0000313" key="6">
    <source>
        <dbReference type="Proteomes" id="UP000016646"/>
    </source>
</evidence>
<dbReference type="EMBL" id="AVQI01000056">
    <property type="protein sequence ID" value="ERK01511.1"/>
    <property type="molecule type" value="Genomic_DNA"/>
</dbReference>
<evidence type="ECO:0000259" key="2">
    <source>
        <dbReference type="Pfam" id="PF07238"/>
    </source>
</evidence>
<feature type="transmembrane region" description="Helical" evidence="1">
    <location>
        <begin position="20"/>
        <end position="41"/>
    </location>
</feature>